<evidence type="ECO:0000256" key="1">
    <source>
        <dbReference type="SAM" id="MobiDB-lite"/>
    </source>
</evidence>
<feature type="compositionally biased region" description="Low complexity" evidence="1">
    <location>
        <begin position="66"/>
        <end position="82"/>
    </location>
</feature>
<dbReference type="Proteomes" id="UP000053537">
    <property type="component" value="Unassembled WGS sequence"/>
</dbReference>
<organism evidence="3 4">
    <name type="scientific">Acanthisitta chloris</name>
    <name type="common">rifleman</name>
    <dbReference type="NCBI Taxonomy" id="57068"/>
    <lineage>
        <taxon>Eukaryota</taxon>
        <taxon>Metazoa</taxon>
        <taxon>Chordata</taxon>
        <taxon>Craniata</taxon>
        <taxon>Vertebrata</taxon>
        <taxon>Euteleostomi</taxon>
        <taxon>Archelosauria</taxon>
        <taxon>Archosauria</taxon>
        <taxon>Dinosauria</taxon>
        <taxon>Saurischia</taxon>
        <taxon>Theropoda</taxon>
        <taxon>Coelurosauria</taxon>
        <taxon>Aves</taxon>
        <taxon>Neognathae</taxon>
        <taxon>Neoaves</taxon>
        <taxon>Telluraves</taxon>
        <taxon>Australaves</taxon>
        <taxon>Passeriformes</taxon>
        <taxon>Acanthisittidae</taxon>
        <taxon>Acanthisitta</taxon>
    </lineage>
</organism>
<feature type="region of interest" description="Disordered" evidence="1">
    <location>
        <begin position="49"/>
        <end position="104"/>
    </location>
</feature>
<name>A0A091NKD7_9PASS</name>
<feature type="non-terminal residue" evidence="3">
    <location>
        <position position="1"/>
    </location>
</feature>
<dbReference type="EMBL" id="KK835926">
    <property type="protein sequence ID" value="KFP79955.1"/>
    <property type="molecule type" value="Genomic_DNA"/>
</dbReference>
<evidence type="ECO:0000256" key="2">
    <source>
        <dbReference type="SAM" id="SignalP"/>
    </source>
</evidence>
<protein>
    <submittedName>
        <fullName evidence="3">Uncharacterized protein</fullName>
    </submittedName>
</protein>
<proteinExistence type="predicted"/>
<gene>
    <name evidence="3" type="ORF">N310_05050</name>
</gene>
<feature type="compositionally biased region" description="Low complexity" evidence="1">
    <location>
        <begin position="196"/>
        <end position="220"/>
    </location>
</feature>
<keyword evidence="2" id="KW-0732">Signal</keyword>
<evidence type="ECO:0000313" key="4">
    <source>
        <dbReference type="Proteomes" id="UP000053537"/>
    </source>
</evidence>
<feature type="non-terminal residue" evidence="3">
    <location>
        <position position="220"/>
    </location>
</feature>
<keyword evidence="4" id="KW-1185">Reference proteome</keyword>
<feature type="region of interest" description="Disordered" evidence="1">
    <location>
        <begin position="171"/>
        <end position="220"/>
    </location>
</feature>
<feature type="compositionally biased region" description="Polar residues" evidence="1">
    <location>
        <begin position="49"/>
        <end position="65"/>
    </location>
</feature>
<dbReference type="AlphaFoldDB" id="A0A091NKD7"/>
<feature type="chain" id="PRO_5001877523" evidence="2">
    <location>
        <begin position="18"/>
        <end position="220"/>
    </location>
</feature>
<feature type="signal peptide" evidence="2">
    <location>
        <begin position="1"/>
        <end position="17"/>
    </location>
</feature>
<evidence type="ECO:0000313" key="3">
    <source>
        <dbReference type="EMBL" id="KFP79955.1"/>
    </source>
</evidence>
<sequence>FSFFAAFSFCFAEVALGVELSPETTSFNHTATSAQLLYLYDSSPHQSTTDHFNSTGSLKTPMSHRTTVQTTDQQQATAASGQHMTAQAGATTRSTTPADNTSAAGQATIQAMHTVTPAVKSMITHSVSSTKQARTHMSTPMTVAATNTSLNLTTAKTQMTADTSTATTTQTVKSSTQSGKETTATKSLTSTAVTNITTSSPRTKTTIPSTTKTRPTPAPQ</sequence>
<feature type="compositionally biased region" description="Polar residues" evidence="1">
    <location>
        <begin position="83"/>
        <end position="104"/>
    </location>
</feature>
<accession>A0A091NKD7</accession>
<feature type="compositionally biased region" description="Polar residues" evidence="1">
    <location>
        <begin position="179"/>
        <end position="195"/>
    </location>
</feature>
<reference evidence="3 4" key="1">
    <citation type="submission" date="2014-04" db="EMBL/GenBank/DDBJ databases">
        <title>Genome evolution of avian class.</title>
        <authorList>
            <person name="Zhang G."/>
            <person name="Li C."/>
        </authorList>
    </citation>
    <scope>NUCLEOTIDE SEQUENCE [LARGE SCALE GENOMIC DNA]</scope>
    <source>
        <strain evidence="3">BGI_N310</strain>
    </source>
</reference>